<evidence type="ECO:0000313" key="2">
    <source>
        <dbReference type="EMBL" id="MCW1922004.1"/>
    </source>
</evidence>
<protein>
    <recommendedName>
        <fullName evidence="4">DUF4034 domain-containing protein</fullName>
    </recommendedName>
</protein>
<feature type="region of interest" description="Disordered" evidence="1">
    <location>
        <begin position="29"/>
        <end position="59"/>
    </location>
</feature>
<proteinExistence type="predicted"/>
<dbReference type="RefSeq" id="WP_264486114.1">
    <property type="nucleotide sequence ID" value="NZ_JAPDDT010000002.1"/>
</dbReference>
<gene>
    <name evidence="2" type="ORF">OKA05_05535</name>
</gene>
<keyword evidence="3" id="KW-1185">Reference proteome</keyword>
<accession>A0ABT3GEG3</accession>
<evidence type="ECO:0000256" key="1">
    <source>
        <dbReference type="SAM" id="MobiDB-lite"/>
    </source>
</evidence>
<dbReference type="EMBL" id="JAPDDT010000002">
    <property type="protein sequence ID" value="MCW1922004.1"/>
    <property type="molecule type" value="Genomic_DNA"/>
</dbReference>
<comment type="caution">
    <text evidence="2">The sequence shown here is derived from an EMBL/GenBank/DDBJ whole genome shotgun (WGS) entry which is preliminary data.</text>
</comment>
<reference evidence="2 3" key="1">
    <citation type="submission" date="2022-10" db="EMBL/GenBank/DDBJ databases">
        <title>Luteolibacter arcticus strain CCTCC AB 2014275, whole genome shotgun sequencing project.</title>
        <authorList>
            <person name="Zhao G."/>
            <person name="Shen L."/>
        </authorList>
    </citation>
    <scope>NUCLEOTIDE SEQUENCE [LARGE SCALE GENOMIC DNA]</scope>
    <source>
        <strain evidence="2 3">CCTCC AB 2014275</strain>
    </source>
</reference>
<evidence type="ECO:0008006" key="4">
    <source>
        <dbReference type="Google" id="ProtNLM"/>
    </source>
</evidence>
<dbReference type="Proteomes" id="UP001320876">
    <property type="component" value="Unassembled WGS sequence"/>
</dbReference>
<organism evidence="2 3">
    <name type="scientific">Luteolibacter arcticus</name>
    <dbReference type="NCBI Taxonomy" id="1581411"/>
    <lineage>
        <taxon>Bacteria</taxon>
        <taxon>Pseudomonadati</taxon>
        <taxon>Verrucomicrobiota</taxon>
        <taxon>Verrucomicrobiia</taxon>
        <taxon>Verrucomicrobiales</taxon>
        <taxon>Verrucomicrobiaceae</taxon>
        <taxon>Luteolibacter</taxon>
    </lineage>
</organism>
<sequence length="356" mass="38975">MKASHIMTGIVALLAGFWLGRIQIAGREPGKESRGEIPAGASSVASAAESDSSAASRNSRPLAAAVSDGAKLAEELHQTFLIGNPITRSLKFAELLEEMTPQNAREFRELFFGFDKQGLRYDSEWRLLWHQWGKVDPLAAMAALKEEGSNGRSASYAASVLELIFSSWSEIDSAAASKHLSQLTDPDQYNRAYFGLLRGMDLESASRFAEQTSFPEGTTASSAAERLVERALRESGSTDDMKSWYDGLSTHDFKQAAIDHVYWRLKQADLGASAAWVGEQTVAGMDTRRINGELVADFVKADPLKGLDWYLSLPEPVRDAAEIQRLTEAAAENPESFQEWRSKSPVAGLIPAGDRQ</sequence>
<name>A0ABT3GEG3_9BACT</name>
<feature type="region of interest" description="Disordered" evidence="1">
    <location>
        <begin position="331"/>
        <end position="356"/>
    </location>
</feature>
<evidence type="ECO:0000313" key="3">
    <source>
        <dbReference type="Proteomes" id="UP001320876"/>
    </source>
</evidence>
<feature type="compositionally biased region" description="Low complexity" evidence="1">
    <location>
        <begin position="39"/>
        <end position="56"/>
    </location>
</feature>